<dbReference type="EMBL" id="CP093326">
    <property type="protein sequence ID" value="UNK44860.1"/>
    <property type="molecule type" value="Genomic_DNA"/>
</dbReference>
<accession>A0ABY3W419</accession>
<evidence type="ECO:0000256" key="1">
    <source>
        <dbReference type="SAM" id="MobiDB-lite"/>
    </source>
</evidence>
<sequence length="260" mass="27770">MTGPEGPRSTATGAKMSTVELARLAGQLTPRQLQDEFSLALLELKGKGVKVGVAAGILLVAVVFMVSMAISILVAAIMGLALVMPAWLAALIVAAVFLVAGSILALIGYSAMKRTMPLLPAEAIRGVRYDVGVLREGSSFDPATLEEKPEKEAKPEKAEREEPKPPAPTLEELRARTSERRDHLATLRDDLGRRVDPRPRAEQAKARAKHAADAATERLVAGADSVGEAAPELKERWKPLAALAVSLTALGVMLRRLLHK</sequence>
<gene>
    <name evidence="3" type="ORF">MNQ99_12930</name>
</gene>
<organism evidence="3 4">
    <name type="scientific">Arthrobacter sulfonylureivorans</name>
    <dbReference type="NCBI Taxonomy" id="2486855"/>
    <lineage>
        <taxon>Bacteria</taxon>
        <taxon>Bacillati</taxon>
        <taxon>Actinomycetota</taxon>
        <taxon>Actinomycetes</taxon>
        <taxon>Micrococcales</taxon>
        <taxon>Micrococcaceae</taxon>
        <taxon>Arthrobacter</taxon>
    </lineage>
</organism>
<dbReference type="RefSeq" id="WP_241913211.1">
    <property type="nucleotide sequence ID" value="NZ_CP093326.1"/>
</dbReference>
<keyword evidence="2" id="KW-0472">Membrane</keyword>
<feature type="transmembrane region" description="Helical" evidence="2">
    <location>
        <begin position="86"/>
        <end position="109"/>
    </location>
</feature>
<feature type="transmembrane region" description="Helical" evidence="2">
    <location>
        <begin position="51"/>
        <end position="80"/>
    </location>
</feature>
<keyword evidence="2" id="KW-0812">Transmembrane</keyword>
<reference evidence="3 4" key="1">
    <citation type="submission" date="2022-03" db="EMBL/GenBank/DDBJ databases">
        <title>Isotopic signatures of nitrous oxide derived from detoxification processes.</title>
        <authorList>
            <person name="Behrendt U."/>
            <person name="Buchen C."/>
            <person name="Well R."/>
            <person name="Ulrich A."/>
            <person name="Rohe L."/>
            <person name="Kolb S."/>
            <person name="Schloter M."/>
            <person name="Horn M.A."/>
            <person name="Augustin J."/>
        </authorList>
    </citation>
    <scope>NUCLEOTIDE SEQUENCE [LARGE SCALE GENOMIC DNA]</scope>
    <source>
        <strain evidence="3 4">S4-C24</strain>
    </source>
</reference>
<protein>
    <submittedName>
        <fullName evidence="3">Phage holin family protein</fullName>
    </submittedName>
</protein>
<dbReference type="InterPro" id="IPR009937">
    <property type="entry name" value="Phage_holin_3_6"/>
</dbReference>
<dbReference type="Pfam" id="PF07332">
    <property type="entry name" value="Phage_holin_3_6"/>
    <property type="match status" value="1"/>
</dbReference>
<keyword evidence="4" id="KW-1185">Reference proteome</keyword>
<evidence type="ECO:0000313" key="3">
    <source>
        <dbReference type="EMBL" id="UNK44860.1"/>
    </source>
</evidence>
<evidence type="ECO:0000256" key="2">
    <source>
        <dbReference type="SAM" id="Phobius"/>
    </source>
</evidence>
<feature type="compositionally biased region" description="Basic and acidic residues" evidence="1">
    <location>
        <begin position="145"/>
        <end position="164"/>
    </location>
</feature>
<proteinExistence type="predicted"/>
<feature type="compositionally biased region" description="Basic and acidic residues" evidence="1">
    <location>
        <begin position="171"/>
        <end position="214"/>
    </location>
</feature>
<keyword evidence="2" id="KW-1133">Transmembrane helix</keyword>
<name>A0ABY3W419_9MICC</name>
<evidence type="ECO:0000313" key="4">
    <source>
        <dbReference type="Proteomes" id="UP000829069"/>
    </source>
</evidence>
<feature type="region of interest" description="Disordered" evidence="1">
    <location>
        <begin position="140"/>
        <end position="214"/>
    </location>
</feature>
<dbReference type="Proteomes" id="UP000829069">
    <property type="component" value="Chromosome"/>
</dbReference>